<dbReference type="EMBL" id="SPDV01000027">
    <property type="protein sequence ID" value="TFI57708.1"/>
    <property type="molecule type" value="Genomic_DNA"/>
</dbReference>
<sequence length="160" mass="17832">MPGDPEHDQHVLETLEKEGGGLSYVLDPSRVKPSYCVSYGWSMRYGCEIIVFGTYTMALTSCPALIDLFWDQAAAGTPVMDGQLWEGADGSRFAGRLVDPSQTGREYFRDARLCRDHAAVVGDMPVYQLFWPDENGAFPWDSGYRGIEQPLLFDPRSGPE</sequence>
<comment type="caution">
    <text evidence="1">The sequence shown here is derived from an EMBL/GenBank/DDBJ whole genome shotgun (WGS) entry which is preliminary data.</text>
</comment>
<keyword evidence="2" id="KW-1185">Reference proteome</keyword>
<dbReference type="Proteomes" id="UP000298213">
    <property type="component" value="Unassembled WGS sequence"/>
</dbReference>
<reference evidence="1 2" key="1">
    <citation type="submission" date="2019-03" db="EMBL/GenBank/DDBJ databases">
        <title>Genome sequence of Sphingomonas sp. 17J27-24.</title>
        <authorList>
            <person name="Kim M."/>
            <person name="Maeng S."/>
            <person name="Sathiyaraj S."/>
        </authorList>
    </citation>
    <scope>NUCLEOTIDE SEQUENCE [LARGE SCALE GENOMIC DNA]</scope>
    <source>
        <strain evidence="1 2">17J27-24</strain>
    </source>
</reference>
<name>A0A4Y8ZNW6_9SPHN</name>
<dbReference type="RefSeq" id="WP_135087743.1">
    <property type="nucleotide sequence ID" value="NZ_SPDV01000027.1"/>
</dbReference>
<proteinExistence type="predicted"/>
<gene>
    <name evidence="1" type="ORF">E2493_13755</name>
</gene>
<dbReference type="AlphaFoldDB" id="A0A4Y8ZNW6"/>
<accession>A0A4Y8ZNW6</accession>
<dbReference type="Pfam" id="PF14081">
    <property type="entry name" value="DUF4262"/>
    <property type="match status" value="1"/>
</dbReference>
<dbReference type="InterPro" id="IPR025358">
    <property type="entry name" value="DUF4262"/>
</dbReference>
<organism evidence="1 2">
    <name type="scientific">Sphingomonas parva</name>
    <dbReference type="NCBI Taxonomy" id="2555898"/>
    <lineage>
        <taxon>Bacteria</taxon>
        <taxon>Pseudomonadati</taxon>
        <taxon>Pseudomonadota</taxon>
        <taxon>Alphaproteobacteria</taxon>
        <taxon>Sphingomonadales</taxon>
        <taxon>Sphingomonadaceae</taxon>
        <taxon>Sphingomonas</taxon>
    </lineage>
</organism>
<protein>
    <submittedName>
        <fullName evidence="1">DUF4262 domain-containing protein</fullName>
    </submittedName>
</protein>
<evidence type="ECO:0000313" key="1">
    <source>
        <dbReference type="EMBL" id="TFI57708.1"/>
    </source>
</evidence>
<dbReference type="OrthoDB" id="9793188at2"/>
<evidence type="ECO:0000313" key="2">
    <source>
        <dbReference type="Proteomes" id="UP000298213"/>
    </source>
</evidence>